<evidence type="ECO:0000313" key="2">
    <source>
        <dbReference type="EMBL" id="MCL7039594.1"/>
    </source>
</evidence>
<reference evidence="2" key="1">
    <citation type="submission" date="2022-03" db="EMBL/GenBank/DDBJ databases">
        <title>A functionally conserved STORR gene fusion in Papaver species that diverged 16.8 million years ago.</title>
        <authorList>
            <person name="Catania T."/>
        </authorList>
    </citation>
    <scope>NUCLEOTIDE SEQUENCE</scope>
    <source>
        <strain evidence="2">S-191538</strain>
    </source>
</reference>
<proteinExistence type="predicted"/>
<organism evidence="2 3">
    <name type="scientific">Papaver nudicaule</name>
    <name type="common">Iceland poppy</name>
    <dbReference type="NCBI Taxonomy" id="74823"/>
    <lineage>
        <taxon>Eukaryota</taxon>
        <taxon>Viridiplantae</taxon>
        <taxon>Streptophyta</taxon>
        <taxon>Embryophyta</taxon>
        <taxon>Tracheophyta</taxon>
        <taxon>Spermatophyta</taxon>
        <taxon>Magnoliopsida</taxon>
        <taxon>Ranunculales</taxon>
        <taxon>Papaveraceae</taxon>
        <taxon>Papaveroideae</taxon>
        <taxon>Papaver</taxon>
    </lineage>
</organism>
<dbReference type="PROSITE" id="PS51379">
    <property type="entry name" value="4FE4S_FER_2"/>
    <property type="match status" value="1"/>
</dbReference>
<feature type="domain" description="4Fe-4S ferredoxin-type" evidence="1">
    <location>
        <begin position="23"/>
        <end position="55"/>
    </location>
</feature>
<protein>
    <recommendedName>
        <fullName evidence="1">4Fe-4S ferredoxin-type domain-containing protein</fullName>
    </recommendedName>
</protein>
<dbReference type="EMBL" id="JAJJMA010203066">
    <property type="protein sequence ID" value="MCL7039594.1"/>
    <property type="molecule type" value="Genomic_DNA"/>
</dbReference>
<evidence type="ECO:0000259" key="1">
    <source>
        <dbReference type="PROSITE" id="PS51379"/>
    </source>
</evidence>
<accession>A0AA41VE39</accession>
<keyword evidence="3" id="KW-1185">Reference proteome</keyword>
<dbReference type="InterPro" id="IPR017896">
    <property type="entry name" value="4Fe4S_Fe-S-bd"/>
</dbReference>
<dbReference type="AlphaFoldDB" id="A0AA41VE39"/>
<gene>
    <name evidence="2" type="ORF">MKW94_028860</name>
</gene>
<comment type="caution">
    <text evidence="2">The sequence shown here is derived from an EMBL/GenBank/DDBJ whole genome shotgun (WGS) entry which is preliminary data.</text>
</comment>
<dbReference type="Proteomes" id="UP001177140">
    <property type="component" value="Unassembled WGS sequence"/>
</dbReference>
<name>A0AA41VE39_PAPNU</name>
<evidence type="ECO:0000313" key="3">
    <source>
        <dbReference type="Proteomes" id="UP001177140"/>
    </source>
</evidence>
<sequence>MAVCTDMASAWWQNVCTLGDTYVEWIVNDPKDCATCTNWCQRTCPTVGGTVVKNPCQGKLCQCCCSKPPPSSPSSPSLPPTPSSASIFTVGDITTSICTAEQKYLTIFHTQGPDCALRPQCESKCKEQGLVSVGSQCAGTSGDGEEKSFQWVEQCCCKEPPPCPCPSCCGSDINIQISVTTGGCKAESSTPSTCGVKSSTPSTTYLSL</sequence>